<organism evidence="3 4">
    <name type="scientific">Amycolatopsis mongoliensis</name>
    <dbReference type="NCBI Taxonomy" id="715475"/>
    <lineage>
        <taxon>Bacteria</taxon>
        <taxon>Bacillati</taxon>
        <taxon>Actinomycetota</taxon>
        <taxon>Actinomycetes</taxon>
        <taxon>Pseudonocardiales</taxon>
        <taxon>Pseudonocardiaceae</taxon>
        <taxon>Amycolatopsis</taxon>
    </lineage>
</organism>
<keyword evidence="4" id="KW-1185">Reference proteome</keyword>
<name>A0A9Y2JVA0_9PSEU</name>
<keyword evidence="2" id="KW-0812">Transmembrane</keyword>
<feature type="region of interest" description="Disordered" evidence="1">
    <location>
        <begin position="205"/>
        <end position="247"/>
    </location>
</feature>
<dbReference type="RefSeq" id="WP_286000642.1">
    <property type="nucleotide sequence ID" value="NZ_CP127295.1"/>
</dbReference>
<protein>
    <submittedName>
        <fullName evidence="3">Uncharacterized protein</fullName>
    </submittedName>
</protein>
<accession>A0A9Y2JVA0</accession>
<sequence length="378" mass="40144">MSWQDDLRRLDADLAAGRIEPAAHRKQRDELLAQASGSTVPSPVPSPLRRPATAWHSTNPAGQQPVDPRTAPPQRMESPSTGPHQPPRPAPPWQRTDSGAQRTLSHHGVPAVPDHLTTAPSPADITPTRYMRVEGPGPEPDPISRFPPLGRQVHHRPEEPEEAPGRHRYGSSTGSGRPAWLFISLGVLVVLLMVVGVTAWLGSGDDTPSQGAPAPGTSSSAAGVRPDPLEDRLPKLPGDPNPNNSTMAIEKARDLGLIPAPTADLFTSNGAKEMVFRGSADGDVHYLVLVIPTSSAVNAQTVVETLYQQGLASGMHSVSADVRTISGHIDDQFLNTSWYGSGNNAIVIGVGLPYKGQYAMSGELAEMVKQFESVLPAG</sequence>
<keyword evidence="2" id="KW-1133">Transmembrane helix</keyword>
<feature type="region of interest" description="Disordered" evidence="1">
    <location>
        <begin position="14"/>
        <end position="174"/>
    </location>
</feature>
<dbReference type="AlphaFoldDB" id="A0A9Y2JVA0"/>
<feature type="compositionally biased region" description="Low complexity" evidence="1">
    <location>
        <begin position="208"/>
        <end position="223"/>
    </location>
</feature>
<evidence type="ECO:0000313" key="4">
    <source>
        <dbReference type="Proteomes" id="UP001239397"/>
    </source>
</evidence>
<evidence type="ECO:0000256" key="1">
    <source>
        <dbReference type="SAM" id="MobiDB-lite"/>
    </source>
</evidence>
<evidence type="ECO:0000256" key="2">
    <source>
        <dbReference type="SAM" id="Phobius"/>
    </source>
</evidence>
<dbReference type="KEGG" id="amog:QRX60_10865"/>
<dbReference type="Proteomes" id="UP001239397">
    <property type="component" value="Chromosome"/>
</dbReference>
<evidence type="ECO:0000313" key="3">
    <source>
        <dbReference type="EMBL" id="WIY04311.1"/>
    </source>
</evidence>
<gene>
    <name evidence="3" type="ORF">QRX60_10865</name>
</gene>
<feature type="compositionally biased region" description="Basic and acidic residues" evidence="1">
    <location>
        <begin position="21"/>
        <end position="31"/>
    </location>
</feature>
<dbReference type="EMBL" id="CP127295">
    <property type="protein sequence ID" value="WIY04311.1"/>
    <property type="molecule type" value="Genomic_DNA"/>
</dbReference>
<feature type="transmembrane region" description="Helical" evidence="2">
    <location>
        <begin position="179"/>
        <end position="201"/>
    </location>
</feature>
<proteinExistence type="predicted"/>
<keyword evidence="2" id="KW-0472">Membrane</keyword>
<reference evidence="3 4" key="1">
    <citation type="submission" date="2023-06" db="EMBL/GenBank/DDBJ databases">
        <authorList>
            <person name="Oyuntsetseg B."/>
            <person name="Kim S.B."/>
        </authorList>
    </citation>
    <scope>NUCLEOTIDE SEQUENCE [LARGE SCALE GENOMIC DNA]</scope>
    <source>
        <strain evidence="3 4">4-36</strain>
    </source>
</reference>